<dbReference type="InterPro" id="IPR009057">
    <property type="entry name" value="Homeodomain-like_sf"/>
</dbReference>
<comment type="caution">
    <text evidence="4">The sequence shown here is derived from an EMBL/GenBank/DDBJ whole genome shotgun (WGS) entry which is preliminary data.</text>
</comment>
<dbReference type="InterPro" id="IPR001647">
    <property type="entry name" value="HTH_TetR"/>
</dbReference>
<evidence type="ECO:0000313" key="4">
    <source>
        <dbReference type="EMBL" id="NYI66885.1"/>
    </source>
</evidence>
<dbReference type="GO" id="GO:0003700">
    <property type="term" value="F:DNA-binding transcription factor activity"/>
    <property type="evidence" value="ECO:0007669"/>
    <property type="project" value="TreeGrafter"/>
</dbReference>
<dbReference type="AlphaFoldDB" id="A0A7Z0AB50"/>
<feature type="DNA-binding region" description="H-T-H motif" evidence="2">
    <location>
        <begin position="35"/>
        <end position="54"/>
    </location>
</feature>
<dbReference type="PANTHER" id="PTHR30055:SF146">
    <property type="entry name" value="HTH-TYPE TRANSCRIPTIONAL DUAL REGULATOR CECR"/>
    <property type="match status" value="1"/>
</dbReference>
<evidence type="ECO:0000259" key="3">
    <source>
        <dbReference type="PROSITE" id="PS50977"/>
    </source>
</evidence>
<reference evidence="4 5" key="1">
    <citation type="submission" date="2020-07" db="EMBL/GenBank/DDBJ databases">
        <title>Sequencing the genomes of 1000 actinobacteria strains.</title>
        <authorList>
            <person name="Klenk H.-P."/>
        </authorList>
    </citation>
    <scope>NUCLEOTIDE SEQUENCE [LARGE SCALE GENOMIC DNA]</scope>
    <source>
        <strain evidence="4 5">DSM 26341</strain>
    </source>
</reference>
<dbReference type="GO" id="GO:0000976">
    <property type="term" value="F:transcription cis-regulatory region binding"/>
    <property type="evidence" value="ECO:0007669"/>
    <property type="project" value="TreeGrafter"/>
</dbReference>
<keyword evidence="5" id="KW-1185">Reference proteome</keyword>
<dbReference type="EMBL" id="JACBZP010000001">
    <property type="protein sequence ID" value="NYI66885.1"/>
    <property type="molecule type" value="Genomic_DNA"/>
</dbReference>
<dbReference type="PROSITE" id="PS50977">
    <property type="entry name" value="HTH_TETR_2"/>
    <property type="match status" value="1"/>
</dbReference>
<evidence type="ECO:0000313" key="5">
    <source>
        <dbReference type="Proteomes" id="UP000539111"/>
    </source>
</evidence>
<proteinExistence type="predicted"/>
<dbReference type="Gene3D" id="1.10.357.10">
    <property type="entry name" value="Tetracycline Repressor, domain 2"/>
    <property type="match status" value="1"/>
</dbReference>
<dbReference type="InterPro" id="IPR050109">
    <property type="entry name" value="HTH-type_TetR-like_transc_reg"/>
</dbReference>
<dbReference type="Pfam" id="PF00440">
    <property type="entry name" value="TetR_N"/>
    <property type="match status" value="1"/>
</dbReference>
<dbReference type="RefSeq" id="WP_179426527.1">
    <property type="nucleotide sequence ID" value="NZ_JACBZP010000001.1"/>
</dbReference>
<gene>
    <name evidence="4" type="ORF">BJY26_001191</name>
</gene>
<name>A0A7Z0AB50_9MICO</name>
<dbReference type="SUPFAM" id="SSF46689">
    <property type="entry name" value="Homeodomain-like"/>
    <property type="match status" value="1"/>
</dbReference>
<accession>A0A7Z0AB50</accession>
<protein>
    <submittedName>
        <fullName evidence="4">AcrR family transcriptional regulator</fullName>
    </submittedName>
</protein>
<evidence type="ECO:0000256" key="1">
    <source>
        <dbReference type="ARBA" id="ARBA00023125"/>
    </source>
</evidence>
<sequence>MASTGSTLSTAESRRPVVIAAALTKFADGGFHGTTIADVAREAKISPAYVFKLFPGKASLFAAALEACYEEIVQTLGQSAEIADQSPAAILDAMGGAYAELIGDRRLLMMQVHAQSVADVPEIGQVLRSGIAHVTTFAQERSGGNDDEVQQFMAYGQLCHLIVTAGVDGISDRWAEVLGHGIRHPG</sequence>
<evidence type="ECO:0000256" key="2">
    <source>
        <dbReference type="PROSITE-ProRule" id="PRU00335"/>
    </source>
</evidence>
<dbReference type="PANTHER" id="PTHR30055">
    <property type="entry name" value="HTH-TYPE TRANSCRIPTIONAL REGULATOR RUTR"/>
    <property type="match status" value="1"/>
</dbReference>
<feature type="domain" description="HTH tetR-type" evidence="3">
    <location>
        <begin position="12"/>
        <end position="72"/>
    </location>
</feature>
<dbReference type="Proteomes" id="UP000539111">
    <property type="component" value="Unassembled WGS sequence"/>
</dbReference>
<keyword evidence="1 2" id="KW-0238">DNA-binding</keyword>
<organism evidence="4 5">
    <name type="scientific">Spelaeicoccus albus</name>
    <dbReference type="NCBI Taxonomy" id="1280376"/>
    <lineage>
        <taxon>Bacteria</taxon>
        <taxon>Bacillati</taxon>
        <taxon>Actinomycetota</taxon>
        <taxon>Actinomycetes</taxon>
        <taxon>Micrococcales</taxon>
        <taxon>Brevibacteriaceae</taxon>
        <taxon>Spelaeicoccus</taxon>
    </lineage>
</organism>